<evidence type="ECO:0000256" key="14">
    <source>
        <dbReference type="ARBA" id="ARBA00023146"/>
    </source>
</evidence>
<feature type="short sequence motif" description="'HIGH' region" evidence="16">
    <location>
        <begin position="17"/>
        <end position="27"/>
    </location>
</feature>
<dbReference type="eggNOG" id="COG0073">
    <property type="taxonomic scope" value="Bacteria"/>
</dbReference>
<proteinExistence type="inferred from homology"/>
<comment type="similarity">
    <text evidence="3 16">Belongs to the class-I aminoacyl-tRNA synthetase family. MetG type 1 subfamily.</text>
</comment>
<dbReference type="Gene3D" id="2.20.28.20">
    <property type="entry name" value="Methionyl-tRNA synthetase, Zn-domain"/>
    <property type="match status" value="1"/>
</dbReference>
<comment type="subcellular location">
    <subcellularLocation>
        <location evidence="2 16">Cytoplasm</location>
    </subcellularLocation>
</comment>
<dbReference type="InterPro" id="IPR041872">
    <property type="entry name" value="Anticodon_Met"/>
</dbReference>
<dbReference type="PROSITE" id="PS00178">
    <property type="entry name" value="AA_TRNA_LIGASE_I"/>
    <property type="match status" value="1"/>
</dbReference>
<dbReference type="Pfam" id="PF09334">
    <property type="entry name" value="tRNA-synt_1g"/>
    <property type="match status" value="1"/>
</dbReference>
<dbReference type="STRING" id="1191523.MROS_0174"/>
<dbReference type="InterPro" id="IPR029038">
    <property type="entry name" value="MetRS_Zn"/>
</dbReference>
<dbReference type="Gene3D" id="2.40.50.140">
    <property type="entry name" value="Nucleic acid-binding proteins"/>
    <property type="match status" value="1"/>
</dbReference>
<dbReference type="SUPFAM" id="SSF50249">
    <property type="entry name" value="Nucleic acid-binding proteins"/>
    <property type="match status" value="1"/>
</dbReference>
<feature type="binding site" evidence="16">
    <location>
        <position position="165"/>
    </location>
    <ligand>
        <name>Zn(2+)</name>
        <dbReference type="ChEBI" id="CHEBI:29105"/>
    </ligand>
</feature>
<dbReference type="InterPro" id="IPR012340">
    <property type="entry name" value="NA-bd_OB-fold"/>
</dbReference>
<dbReference type="RefSeq" id="WP_014854855.1">
    <property type="nucleotide sequence ID" value="NC_018178.1"/>
</dbReference>
<evidence type="ECO:0000313" key="19">
    <source>
        <dbReference type="Proteomes" id="UP000009011"/>
    </source>
</evidence>
<evidence type="ECO:0000256" key="16">
    <source>
        <dbReference type="HAMAP-Rule" id="MF_00098"/>
    </source>
</evidence>
<keyword evidence="11 16" id="KW-0067">ATP-binding</keyword>
<evidence type="ECO:0000256" key="13">
    <source>
        <dbReference type="ARBA" id="ARBA00022917"/>
    </source>
</evidence>
<dbReference type="GO" id="GO:0005524">
    <property type="term" value="F:ATP binding"/>
    <property type="evidence" value="ECO:0007669"/>
    <property type="project" value="UniProtKB-UniRule"/>
</dbReference>
<dbReference type="Pfam" id="PF19303">
    <property type="entry name" value="Anticodon_3"/>
    <property type="match status" value="1"/>
</dbReference>
<dbReference type="AlphaFoldDB" id="I6ZWI8"/>
<dbReference type="HAMAP" id="MF_00098">
    <property type="entry name" value="Met_tRNA_synth_type1"/>
    <property type="match status" value="1"/>
</dbReference>
<dbReference type="NCBIfam" id="NF001100">
    <property type="entry name" value="PRK00133.1"/>
    <property type="match status" value="1"/>
</dbReference>
<dbReference type="eggNOG" id="COG0143">
    <property type="taxonomic scope" value="Bacteria"/>
</dbReference>
<dbReference type="InterPro" id="IPR014758">
    <property type="entry name" value="Met-tRNA_synth"/>
</dbReference>
<keyword evidence="8 16" id="KW-0479">Metal-binding</keyword>
<dbReference type="CDD" id="cd07957">
    <property type="entry name" value="Anticodon_Ia_Met"/>
    <property type="match status" value="1"/>
</dbReference>
<dbReference type="PRINTS" id="PR01041">
    <property type="entry name" value="TRNASYNTHMET"/>
</dbReference>
<reference evidence="18 19" key="1">
    <citation type="journal article" date="2013" name="PLoS ONE">
        <title>Genomic analysis of Melioribacter roseus, facultatively anaerobic organotrophic bacterium representing a novel deep lineage within Bacteriodetes/Chlorobi group.</title>
        <authorList>
            <person name="Kadnikov V.V."/>
            <person name="Mardanov A.V."/>
            <person name="Podosokorskaya O.A."/>
            <person name="Gavrilov S.N."/>
            <person name="Kublanov I.V."/>
            <person name="Beletsky A.V."/>
            <person name="Bonch-Osmolovskaya E.A."/>
            <person name="Ravin N.V."/>
        </authorList>
    </citation>
    <scope>NUCLEOTIDE SEQUENCE [LARGE SCALE GENOMIC DNA]</scope>
    <source>
        <strain evidence="19">JCM 17771 / P3M-2</strain>
    </source>
</reference>
<dbReference type="PATRIC" id="fig|1191523.3.peg.180"/>
<feature type="binding site" evidence="16">
    <location>
        <position position="349"/>
    </location>
    <ligand>
        <name>ATP</name>
        <dbReference type="ChEBI" id="CHEBI:30616"/>
    </ligand>
</feature>
<dbReference type="Pfam" id="PF01588">
    <property type="entry name" value="tRNA_bind"/>
    <property type="match status" value="1"/>
</dbReference>
<evidence type="ECO:0000256" key="15">
    <source>
        <dbReference type="ARBA" id="ARBA00047364"/>
    </source>
</evidence>
<dbReference type="Gene3D" id="1.10.730.10">
    <property type="entry name" value="Isoleucyl-tRNA Synthetase, Domain 1"/>
    <property type="match status" value="1"/>
</dbReference>
<dbReference type="InterPro" id="IPR004495">
    <property type="entry name" value="Met-tRNA-synth_bsu_C"/>
</dbReference>
<dbReference type="GO" id="GO:0004825">
    <property type="term" value="F:methionine-tRNA ligase activity"/>
    <property type="evidence" value="ECO:0007669"/>
    <property type="project" value="UniProtKB-UniRule"/>
</dbReference>
<evidence type="ECO:0000313" key="18">
    <source>
        <dbReference type="EMBL" id="AFN73418.1"/>
    </source>
</evidence>
<dbReference type="CDD" id="cd00814">
    <property type="entry name" value="MetRS_core"/>
    <property type="match status" value="1"/>
</dbReference>
<keyword evidence="19" id="KW-1185">Reference proteome</keyword>
<feature type="binding site" evidence="16">
    <location>
        <position position="162"/>
    </location>
    <ligand>
        <name>Zn(2+)</name>
        <dbReference type="ChEBI" id="CHEBI:29105"/>
    </ligand>
</feature>
<dbReference type="InterPro" id="IPR001412">
    <property type="entry name" value="aa-tRNA-synth_I_CS"/>
</dbReference>
<comment type="cofactor">
    <cofactor evidence="16">
        <name>Zn(2+)</name>
        <dbReference type="ChEBI" id="CHEBI:29105"/>
    </cofactor>
    <text evidence="16">Binds 1 zinc ion per subunit.</text>
</comment>
<dbReference type="PANTHER" id="PTHR45765:SF1">
    <property type="entry name" value="METHIONINE--TRNA LIGASE, CYTOPLASMIC"/>
    <property type="match status" value="1"/>
</dbReference>
<feature type="domain" description="TRNA-binding" evidence="17">
    <location>
        <begin position="580"/>
        <end position="682"/>
    </location>
</feature>
<name>I6ZWI8_MELRP</name>
<organism evidence="18 19">
    <name type="scientific">Melioribacter roseus (strain DSM 23840 / JCM 17771 / VKM B-2668 / P3M-2)</name>
    <dbReference type="NCBI Taxonomy" id="1191523"/>
    <lineage>
        <taxon>Bacteria</taxon>
        <taxon>Pseudomonadati</taxon>
        <taxon>Ignavibacteriota</taxon>
        <taxon>Ignavibacteria</taxon>
        <taxon>Ignavibacteriales</taxon>
        <taxon>Melioribacteraceae</taxon>
        <taxon>Melioribacter</taxon>
    </lineage>
</organism>
<dbReference type="FunFam" id="2.20.28.20:FF:000001">
    <property type="entry name" value="Methionine--tRNA ligase"/>
    <property type="match status" value="1"/>
</dbReference>
<dbReference type="PANTHER" id="PTHR45765">
    <property type="entry name" value="METHIONINE--TRNA LIGASE"/>
    <property type="match status" value="1"/>
</dbReference>
<keyword evidence="10 16" id="KW-0862">Zinc</keyword>
<keyword evidence="7 16" id="KW-0436">Ligase</keyword>
<dbReference type="KEGG" id="mro:MROS_0174"/>
<dbReference type="InterPro" id="IPR002547">
    <property type="entry name" value="tRNA-bd_dom"/>
</dbReference>
<evidence type="ECO:0000256" key="8">
    <source>
        <dbReference type="ARBA" id="ARBA00022723"/>
    </source>
</evidence>
<dbReference type="EMBL" id="CP003557">
    <property type="protein sequence ID" value="AFN73418.1"/>
    <property type="molecule type" value="Genomic_DNA"/>
</dbReference>
<dbReference type="InterPro" id="IPR023458">
    <property type="entry name" value="Met-tRNA_ligase_1"/>
</dbReference>
<dbReference type="SUPFAM" id="SSF52374">
    <property type="entry name" value="Nucleotidylyl transferase"/>
    <property type="match status" value="1"/>
</dbReference>
<feature type="binding site" evidence="16">
    <location>
        <position position="149"/>
    </location>
    <ligand>
        <name>Zn(2+)</name>
        <dbReference type="ChEBI" id="CHEBI:29105"/>
    </ligand>
</feature>
<evidence type="ECO:0000256" key="5">
    <source>
        <dbReference type="ARBA" id="ARBA00022490"/>
    </source>
</evidence>
<dbReference type="GO" id="GO:0046872">
    <property type="term" value="F:metal ion binding"/>
    <property type="evidence" value="ECO:0007669"/>
    <property type="project" value="UniProtKB-KW"/>
</dbReference>
<keyword evidence="6 16" id="KW-0820">tRNA-binding</keyword>
<gene>
    <name evidence="16" type="primary">metG</name>
    <name evidence="18" type="ordered locus">MROS_0174</name>
</gene>
<dbReference type="NCBIfam" id="TIGR00398">
    <property type="entry name" value="metG"/>
    <property type="match status" value="1"/>
</dbReference>
<comment type="function">
    <text evidence="1 16">Is required not only for elongation of protein synthesis but also for the initiation of all mRNA translation through initiator tRNA(fMet) aminoacylation.</text>
</comment>
<dbReference type="NCBIfam" id="TIGR00399">
    <property type="entry name" value="metG_C_term"/>
    <property type="match status" value="1"/>
</dbReference>
<dbReference type="InterPro" id="IPR014729">
    <property type="entry name" value="Rossmann-like_a/b/a_fold"/>
</dbReference>
<evidence type="ECO:0000256" key="3">
    <source>
        <dbReference type="ARBA" id="ARBA00008258"/>
    </source>
</evidence>
<sequence>MSEKLKKEKVLVTSALPYANGRIHLGHLSGAYLPADIYVRYKRLKGDDVIYICGSDEHGVPITITADKEKVSPKVIIDRYHELNKQAFEKFGMSFDIYSRTSIPIHHKTAQEFFKCFYDRGLLVEKKSMQFYDPKAKMFLPDRYVEGTCPKCGNEEARSDECEKCGSLYEPSELKNPKSKITGETPVLKETSHWYFPLGKFQERLEKYIDEMNKKYGWKENVLQYCRGWFKDGLKDRAVTRDLDWGVKVPLENAEGKVIYVWFEAVLGYISATKELSEKRNQPDLWKNYWQNPETKYVAFIGKDNIVFHTIIFPAMLMAWNDYNEDKYILPQNVPANEFLNFESKKFSKSRGWGVDVLEFLDMFPPDPLRYTLAANLPENKDTDFYWKEFQSRNNGELADILGNFINRTFTFAFKHFEGKVPPVNELLDIDREMIELVKNYPAKVGELIERYKIKDAVFEMMSLARAANKYFNDSEPWITVKKDKNRCATTINICLNTIYTLAEIFEPVIPFTSQKIFNMLDAERAPWYEAGQFRLEPGKELKKPEILFTKIEDKIIDEQISKLDEEEPVKDDELISIDDFKKIKLMAARVIEAEKVPKSDKLLKLKLNTGDGERQVVAGIAKSYSPEELIGKNLLIVGNLKPAKLFGIESQGMILALDTDEKDKVKIVEIDSSVSPGRLAK</sequence>
<evidence type="ECO:0000256" key="6">
    <source>
        <dbReference type="ARBA" id="ARBA00022555"/>
    </source>
</evidence>
<dbReference type="InterPro" id="IPR015413">
    <property type="entry name" value="Methionyl/Leucyl_tRNA_Synth"/>
</dbReference>
<keyword evidence="9 16" id="KW-0547">Nucleotide-binding</keyword>
<evidence type="ECO:0000256" key="9">
    <source>
        <dbReference type="ARBA" id="ARBA00022741"/>
    </source>
</evidence>
<evidence type="ECO:0000256" key="2">
    <source>
        <dbReference type="ARBA" id="ARBA00004496"/>
    </source>
</evidence>
<keyword evidence="12 16" id="KW-0694">RNA-binding</keyword>
<dbReference type="SUPFAM" id="SSF47323">
    <property type="entry name" value="Anticodon-binding domain of a subclass of class I aminoacyl-tRNA synthetases"/>
    <property type="match status" value="1"/>
</dbReference>
<dbReference type="EC" id="6.1.1.10" evidence="16"/>
<evidence type="ECO:0000256" key="1">
    <source>
        <dbReference type="ARBA" id="ARBA00003314"/>
    </source>
</evidence>
<protein>
    <recommendedName>
        <fullName evidence="16">Methionine--tRNA ligase</fullName>
        <ecNumber evidence="16">6.1.1.10</ecNumber>
    </recommendedName>
    <alternativeName>
        <fullName evidence="16">Methionyl-tRNA synthetase</fullName>
        <shortName evidence="16">MetRS</shortName>
    </alternativeName>
</protein>
<dbReference type="HOGENOM" id="CLU_009710_1_2_10"/>
<dbReference type="Gene3D" id="3.40.50.620">
    <property type="entry name" value="HUPs"/>
    <property type="match status" value="1"/>
</dbReference>
<dbReference type="SUPFAM" id="SSF57770">
    <property type="entry name" value="Methionyl-tRNA synthetase (MetRS), Zn-domain"/>
    <property type="match status" value="1"/>
</dbReference>
<dbReference type="Proteomes" id="UP000009011">
    <property type="component" value="Chromosome"/>
</dbReference>
<evidence type="ECO:0000256" key="11">
    <source>
        <dbReference type="ARBA" id="ARBA00022840"/>
    </source>
</evidence>
<dbReference type="GO" id="GO:0000049">
    <property type="term" value="F:tRNA binding"/>
    <property type="evidence" value="ECO:0007669"/>
    <property type="project" value="UniProtKB-UniRule"/>
</dbReference>
<accession>I6ZWI8</accession>
<dbReference type="PROSITE" id="PS50886">
    <property type="entry name" value="TRBD"/>
    <property type="match status" value="1"/>
</dbReference>
<dbReference type="GO" id="GO:0005829">
    <property type="term" value="C:cytosol"/>
    <property type="evidence" value="ECO:0007669"/>
    <property type="project" value="TreeGrafter"/>
</dbReference>
<feature type="short sequence motif" description="'KMSKS' region" evidence="16">
    <location>
        <begin position="346"/>
        <end position="350"/>
    </location>
</feature>
<dbReference type="InterPro" id="IPR033911">
    <property type="entry name" value="MetRS_core"/>
</dbReference>
<comment type="catalytic activity">
    <reaction evidence="15 16">
        <text>tRNA(Met) + L-methionine + ATP = L-methionyl-tRNA(Met) + AMP + diphosphate</text>
        <dbReference type="Rhea" id="RHEA:13481"/>
        <dbReference type="Rhea" id="RHEA-COMP:9667"/>
        <dbReference type="Rhea" id="RHEA-COMP:9698"/>
        <dbReference type="ChEBI" id="CHEBI:30616"/>
        <dbReference type="ChEBI" id="CHEBI:33019"/>
        <dbReference type="ChEBI" id="CHEBI:57844"/>
        <dbReference type="ChEBI" id="CHEBI:78442"/>
        <dbReference type="ChEBI" id="CHEBI:78530"/>
        <dbReference type="ChEBI" id="CHEBI:456215"/>
        <dbReference type="EC" id="6.1.1.10"/>
    </reaction>
</comment>
<dbReference type="CDD" id="cd02800">
    <property type="entry name" value="tRNA_bind_EcMetRS_like"/>
    <property type="match status" value="1"/>
</dbReference>
<dbReference type="InterPro" id="IPR009080">
    <property type="entry name" value="tRNAsynth_Ia_anticodon-bd"/>
</dbReference>
<evidence type="ECO:0000259" key="17">
    <source>
        <dbReference type="PROSITE" id="PS50886"/>
    </source>
</evidence>
<keyword evidence="14 16" id="KW-0030">Aminoacyl-tRNA synthetase</keyword>
<keyword evidence="5 16" id="KW-0963">Cytoplasm</keyword>
<dbReference type="FunFam" id="2.40.50.140:FF:000042">
    <property type="entry name" value="Methionine--tRNA ligase"/>
    <property type="match status" value="1"/>
</dbReference>
<evidence type="ECO:0000256" key="4">
    <source>
        <dbReference type="ARBA" id="ARBA00011738"/>
    </source>
</evidence>
<evidence type="ECO:0000256" key="10">
    <source>
        <dbReference type="ARBA" id="ARBA00022833"/>
    </source>
</evidence>
<feature type="binding site" evidence="16">
    <location>
        <position position="152"/>
    </location>
    <ligand>
        <name>Zn(2+)</name>
        <dbReference type="ChEBI" id="CHEBI:29105"/>
    </ligand>
</feature>
<keyword evidence="13 16" id="KW-0648">Protein biosynthesis</keyword>
<evidence type="ECO:0000256" key="12">
    <source>
        <dbReference type="ARBA" id="ARBA00022884"/>
    </source>
</evidence>
<evidence type="ECO:0000256" key="7">
    <source>
        <dbReference type="ARBA" id="ARBA00022598"/>
    </source>
</evidence>
<comment type="subunit">
    <text evidence="4 16">Homodimer.</text>
</comment>
<dbReference type="GO" id="GO:0006431">
    <property type="term" value="P:methionyl-tRNA aminoacylation"/>
    <property type="evidence" value="ECO:0007669"/>
    <property type="project" value="UniProtKB-UniRule"/>
</dbReference>